<sequence>MVGLIFGVNHLLLESCIVGELLNISGCSLCFVYSVCCRIDVQSQSSVEDVQAGKRLIKSDRSKPDQGFWSSWMLKRDGFIVEDEDEHGDEEEFESRILYPSWNSEGTPKLANRRYPSWYSEGTPQLAHQRTSKLVHYLRAKAEDHMLLDAVVEKDHKQYTQSKKRTVGKETSWEIKQEQLCTRADQHQSSSRVVQEQNI</sequence>
<organism evidence="1 2">
    <name type="scientific">Dorcoceras hygrometricum</name>
    <dbReference type="NCBI Taxonomy" id="472368"/>
    <lineage>
        <taxon>Eukaryota</taxon>
        <taxon>Viridiplantae</taxon>
        <taxon>Streptophyta</taxon>
        <taxon>Embryophyta</taxon>
        <taxon>Tracheophyta</taxon>
        <taxon>Spermatophyta</taxon>
        <taxon>Magnoliopsida</taxon>
        <taxon>eudicotyledons</taxon>
        <taxon>Gunneridae</taxon>
        <taxon>Pentapetalae</taxon>
        <taxon>asterids</taxon>
        <taxon>lamiids</taxon>
        <taxon>Lamiales</taxon>
        <taxon>Gesneriaceae</taxon>
        <taxon>Didymocarpoideae</taxon>
        <taxon>Trichosporeae</taxon>
        <taxon>Loxocarpinae</taxon>
        <taxon>Dorcoceras</taxon>
    </lineage>
</organism>
<accession>A0A2Z7CBH8</accession>
<dbReference type="EMBL" id="KQ997015">
    <property type="protein sequence ID" value="KZV44400.1"/>
    <property type="molecule type" value="Genomic_DNA"/>
</dbReference>
<name>A0A2Z7CBH8_9LAMI</name>
<keyword evidence="2" id="KW-1185">Reference proteome</keyword>
<dbReference type="Proteomes" id="UP000250235">
    <property type="component" value="Unassembled WGS sequence"/>
</dbReference>
<evidence type="ECO:0000313" key="1">
    <source>
        <dbReference type="EMBL" id="KZV44400.1"/>
    </source>
</evidence>
<gene>
    <name evidence="1" type="ORF">F511_25744</name>
</gene>
<evidence type="ECO:0000313" key="2">
    <source>
        <dbReference type="Proteomes" id="UP000250235"/>
    </source>
</evidence>
<proteinExistence type="predicted"/>
<dbReference type="AlphaFoldDB" id="A0A2Z7CBH8"/>
<reference evidence="1 2" key="1">
    <citation type="journal article" date="2015" name="Proc. Natl. Acad. Sci. U.S.A.">
        <title>The resurrection genome of Boea hygrometrica: A blueprint for survival of dehydration.</title>
        <authorList>
            <person name="Xiao L."/>
            <person name="Yang G."/>
            <person name="Zhang L."/>
            <person name="Yang X."/>
            <person name="Zhao S."/>
            <person name="Ji Z."/>
            <person name="Zhou Q."/>
            <person name="Hu M."/>
            <person name="Wang Y."/>
            <person name="Chen M."/>
            <person name="Xu Y."/>
            <person name="Jin H."/>
            <person name="Xiao X."/>
            <person name="Hu G."/>
            <person name="Bao F."/>
            <person name="Hu Y."/>
            <person name="Wan P."/>
            <person name="Li L."/>
            <person name="Deng X."/>
            <person name="Kuang T."/>
            <person name="Xiang C."/>
            <person name="Zhu J.K."/>
            <person name="Oliver M.J."/>
            <person name="He Y."/>
        </authorList>
    </citation>
    <scope>NUCLEOTIDE SEQUENCE [LARGE SCALE GENOMIC DNA]</scope>
    <source>
        <strain evidence="2">cv. XS01</strain>
    </source>
</reference>
<protein>
    <submittedName>
        <fullName evidence="1">Uncharacterized protein</fullName>
    </submittedName>
</protein>